<dbReference type="PANTHER" id="PTHR43649">
    <property type="entry name" value="ARABINOSE-BINDING PROTEIN-RELATED"/>
    <property type="match status" value="1"/>
</dbReference>
<feature type="signal peptide" evidence="1">
    <location>
        <begin position="1"/>
        <end position="27"/>
    </location>
</feature>
<name>A0A328TU27_9BACL</name>
<dbReference type="Gene3D" id="2.60.120.260">
    <property type="entry name" value="Galactose-binding domain-like"/>
    <property type="match status" value="2"/>
</dbReference>
<dbReference type="OrthoDB" id="383574at2"/>
<proteinExistence type="predicted"/>
<comment type="caution">
    <text evidence="2">The sequence shown here is derived from an EMBL/GenBank/DDBJ whole genome shotgun (WGS) entry which is preliminary data.</text>
</comment>
<evidence type="ECO:0000256" key="1">
    <source>
        <dbReference type="SAM" id="SignalP"/>
    </source>
</evidence>
<evidence type="ECO:0000313" key="2">
    <source>
        <dbReference type="EMBL" id="RAP73810.1"/>
    </source>
</evidence>
<gene>
    <name evidence="2" type="ORF">DL346_26525</name>
</gene>
<accession>A0A328TU27</accession>
<dbReference type="InterPro" id="IPR050490">
    <property type="entry name" value="Bact_solute-bd_prot1"/>
</dbReference>
<dbReference type="PANTHER" id="PTHR43649:SF27">
    <property type="entry name" value="EXTRACELLULAR SOLUTE-BINDING PROTEIN FAMILY 1"/>
    <property type="match status" value="1"/>
</dbReference>
<dbReference type="InterPro" id="IPR006059">
    <property type="entry name" value="SBP"/>
</dbReference>
<sequence length="989" mass="112237">MKKTWRTLLWSVLTASLIIGACPPLQAAAESGSDSDAKASEQSAMARSAQLEKSYTDMLEEWSDVPVQPNVEIIHDPSVDAANKDKVVSKADSNGYSTETVRLDEGSQINVQVEVPQTGLYQIAFDYFVTDETILPTEGYIQVNQEYPFYESRRILFPNRWTNQPLKEKYDRYGNELLPRPQKVNVWQHDYAMDASYAYLKPLTYKLNKGSNTITIANTRGSLLLGNVTVNSPSEIDSYENYLKRQPKAEDGDRLTSPIVIEAETPAYKNNSAIRAISVNSPAMTPYDTKHKLLNGFGGSWSDAGQSVTWEFDAPHDGYYNIAMKYEQNNLRDMPVFRKIEIDGVVPFREVQDASFAYNKRWSNAVLGAEDEPYQFYLTKGKHALSMTADLDPIRPLTQTIKRQMDEISRLSLEIRKLTGNRMDAYRDWNLSEYIPNLDKTLNQWAEELDAEYERLNGLSPDGGEIAELNDLKKAAKQLRTLAEEPDKLPNRINLFSNGGSSVSQLLGDMLVRINRSPMALDKIYVYQDGKLPKPNSGFFANLSESVKRFFLSFSKQSYSASNKTSKELNIWVHASREQVELMQKMIDQEFTPNTGIAVQLSIMPDENKLVLANATGSQPDAALGISSWIPYDLAVRNAAVDLRKFSDFDQVVKPFSKGSMIPLVYGDGVYALPETQNFWVLFYRKDILDNLKLGVPNTWDDVINMLPELQRLGMNFYEPLAQYKGFKPFNATAPFIYRAGGELFNEEGTKTSINSEQSLAGIKFMTDLYTIYNLPQDVPNFYQHFRSGMLPIGIADFQTYIQLRVAAPEIANSWKIALHPGTLSDGVVQRWSPSGGTASMIFKGTKYEQQSWDFLKWWLSTNVQVEFANMQQAAFGPMFMWNTANMEAFAQAPWPEEDKKVIIEQSKWVREASRVPGAYMVERELSNVFNRVVFDGDNPRTAIDDSVIRANREIAKKMEEFGFYKDGKQVKESKVPTINTIDKWVEKR</sequence>
<feature type="chain" id="PRO_5016420688" evidence="1">
    <location>
        <begin position="28"/>
        <end position="989"/>
    </location>
</feature>
<keyword evidence="3" id="KW-1185">Reference proteome</keyword>
<keyword evidence="1" id="KW-0732">Signal</keyword>
<dbReference type="RefSeq" id="WP_112885394.1">
    <property type="nucleotide sequence ID" value="NZ_QLUW01000006.1"/>
</dbReference>
<dbReference type="AlphaFoldDB" id="A0A328TU27"/>
<organism evidence="2 3">
    <name type="scientific">Paenibacillus montanisoli</name>
    <dbReference type="NCBI Taxonomy" id="2081970"/>
    <lineage>
        <taxon>Bacteria</taxon>
        <taxon>Bacillati</taxon>
        <taxon>Bacillota</taxon>
        <taxon>Bacilli</taxon>
        <taxon>Bacillales</taxon>
        <taxon>Paenibacillaceae</taxon>
        <taxon>Paenibacillus</taxon>
    </lineage>
</organism>
<dbReference type="EMBL" id="QLUW01000006">
    <property type="protein sequence ID" value="RAP73810.1"/>
    <property type="molecule type" value="Genomic_DNA"/>
</dbReference>
<dbReference type="SUPFAM" id="SSF53850">
    <property type="entry name" value="Periplasmic binding protein-like II"/>
    <property type="match status" value="1"/>
</dbReference>
<dbReference type="PROSITE" id="PS51257">
    <property type="entry name" value="PROKAR_LIPOPROTEIN"/>
    <property type="match status" value="1"/>
</dbReference>
<dbReference type="Proteomes" id="UP000249260">
    <property type="component" value="Unassembled WGS sequence"/>
</dbReference>
<evidence type="ECO:0000313" key="3">
    <source>
        <dbReference type="Proteomes" id="UP000249260"/>
    </source>
</evidence>
<protein>
    <submittedName>
        <fullName evidence="2">ABC transporter substrate-binding protein</fullName>
    </submittedName>
</protein>
<reference evidence="2 3" key="1">
    <citation type="submission" date="2018-06" db="EMBL/GenBank/DDBJ databases">
        <title>Paenibacillus montanisoli sp. nov., isolated from mountain area soil.</title>
        <authorList>
            <person name="Wu M."/>
        </authorList>
    </citation>
    <scope>NUCLEOTIDE SEQUENCE [LARGE SCALE GENOMIC DNA]</scope>
    <source>
        <strain evidence="2 3">RA17</strain>
    </source>
</reference>
<dbReference type="Pfam" id="PF13416">
    <property type="entry name" value="SBP_bac_8"/>
    <property type="match status" value="1"/>
</dbReference>
<dbReference type="Gene3D" id="3.40.190.10">
    <property type="entry name" value="Periplasmic binding protein-like II"/>
    <property type="match status" value="1"/>
</dbReference>